<dbReference type="Proteomes" id="UP000694888">
    <property type="component" value="Unplaced"/>
</dbReference>
<evidence type="ECO:0000313" key="12">
    <source>
        <dbReference type="RefSeq" id="XP_005108374.1"/>
    </source>
</evidence>
<evidence type="ECO:0000256" key="8">
    <source>
        <dbReference type="SAM" id="MobiDB-lite"/>
    </source>
</evidence>
<protein>
    <submittedName>
        <fullName evidence="11 12">Uncharacterized protein LOC101848073</fullName>
    </submittedName>
</protein>
<dbReference type="Pfam" id="PF00096">
    <property type="entry name" value="zf-C2H2"/>
    <property type="match status" value="16"/>
</dbReference>
<keyword evidence="6" id="KW-0539">Nucleus</keyword>
<feature type="domain" description="C2H2-type" evidence="9">
    <location>
        <begin position="797"/>
        <end position="827"/>
    </location>
</feature>
<keyword evidence="4 7" id="KW-0863">Zinc-finger</keyword>
<reference evidence="11 12" key="1">
    <citation type="submission" date="2025-05" db="UniProtKB">
        <authorList>
            <consortium name="RefSeq"/>
        </authorList>
    </citation>
    <scope>IDENTIFICATION</scope>
</reference>
<dbReference type="GeneID" id="101848073"/>
<feature type="region of interest" description="Disordered" evidence="8">
    <location>
        <begin position="39"/>
        <end position="61"/>
    </location>
</feature>
<evidence type="ECO:0000256" key="7">
    <source>
        <dbReference type="PROSITE-ProRule" id="PRU00042"/>
    </source>
</evidence>
<dbReference type="Gene3D" id="3.30.160.60">
    <property type="entry name" value="Classic Zinc Finger"/>
    <property type="match status" value="16"/>
</dbReference>
<dbReference type="PROSITE" id="PS00028">
    <property type="entry name" value="ZINC_FINGER_C2H2_1"/>
    <property type="match status" value="17"/>
</dbReference>
<feature type="domain" description="C2H2-type" evidence="9">
    <location>
        <begin position="1086"/>
        <end position="1113"/>
    </location>
</feature>
<feature type="domain" description="C2H2-type" evidence="9">
    <location>
        <begin position="187"/>
        <end position="214"/>
    </location>
</feature>
<name>A0ABM0K488_APLCA</name>
<evidence type="ECO:0000313" key="13">
    <source>
        <dbReference type="RefSeq" id="XP_005108375.1"/>
    </source>
</evidence>
<evidence type="ECO:0000259" key="9">
    <source>
        <dbReference type="PROSITE" id="PS50157"/>
    </source>
</evidence>
<evidence type="ECO:0000256" key="1">
    <source>
        <dbReference type="ARBA" id="ARBA00004123"/>
    </source>
</evidence>
<keyword evidence="3" id="KW-0677">Repeat</keyword>
<feature type="domain" description="C2H2-type" evidence="9">
    <location>
        <begin position="215"/>
        <end position="242"/>
    </location>
</feature>
<feature type="domain" description="C2H2-type" evidence="9">
    <location>
        <begin position="300"/>
        <end position="335"/>
    </location>
</feature>
<feature type="domain" description="C2H2-type" evidence="9">
    <location>
        <begin position="742"/>
        <end position="769"/>
    </location>
</feature>
<evidence type="ECO:0000313" key="14">
    <source>
        <dbReference type="RefSeq" id="XP_012943508.1"/>
    </source>
</evidence>
<comment type="subcellular location">
    <subcellularLocation>
        <location evidence="1">Nucleus</location>
    </subcellularLocation>
</comment>
<dbReference type="PROSITE" id="PS50157">
    <property type="entry name" value="ZINC_FINGER_C2H2_2"/>
    <property type="match status" value="19"/>
</dbReference>
<feature type="compositionally biased region" description="Polar residues" evidence="8">
    <location>
        <begin position="612"/>
        <end position="631"/>
    </location>
</feature>
<keyword evidence="10" id="KW-1185">Reference proteome</keyword>
<dbReference type="SUPFAM" id="SSF57667">
    <property type="entry name" value="beta-beta-alpha zinc fingers"/>
    <property type="match status" value="12"/>
</dbReference>
<feature type="domain" description="C2H2-type" evidence="9">
    <location>
        <begin position="769"/>
        <end position="796"/>
    </location>
</feature>
<gene>
    <name evidence="11 12 13 14" type="primary">LOC101848073</name>
</gene>
<evidence type="ECO:0000256" key="3">
    <source>
        <dbReference type="ARBA" id="ARBA00022737"/>
    </source>
</evidence>
<dbReference type="RefSeq" id="XP_005108375.1">
    <property type="nucleotide sequence ID" value="XM_005108318.3"/>
</dbReference>
<feature type="compositionally biased region" description="Low complexity" evidence="8">
    <location>
        <begin position="1362"/>
        <end position="1379"/>
    </location>
</feature>
<evidence type="ECO:0000256" key="4">
    <source>
        <dbReference type="ARBA" id="ARBA00022771"/>
    </source>
</evidence>
<dbReference type="RefSeq" id="XP_012943508.1">
    <property type="nucleotide sequence ID" value="XM_013088054.2"/>
</dbReference>
<feature type="domain" description="C2H2-type" evidence="9">
    <location>
        <begin position="1058"/>
        <end position="1082"/>
    </location>
</feature>
<evidence type="ECO:0000313" key="10">
    <source>
        <dbReference type="Proteomes" id="UP000694888"/>
    </source>
</evidence>
<feature type="domain" description="C2H2-type" evidence="9">
    <location>
        <begin position="1149"/>
        <end position="1176"/>
    </location>
</feature>
<dbReference type="PANTHER" id="PTHR24376:SF235">
    <property type="entry name" value="C2H2-TYPE DOMAIN-CONTAINING PROTEIN"/>
    <property type="match status" value="1"/>
</dbReference>
<feature type="domain" description="C2H2-type" evidence="9">
    <location>
        <begin position="966"/>
        <end position="993"/>
    </location>
</feature>
<feature type="region of interest" description="Disordered" evidence="8">
    <location>
        <begin position="611"/>
        <end position="633"/>
    </location>
</feature>
<keyword evidence="5" id="KW-0862">Zinc</keyword>
<feature type="domain" description="C2H2-type" evidence="9">
    <location>
        <begin position="1292"/>
        <end position="1319"/>
    </location>
</feature>
<evidence type="ECO:0000313" key="11">
    <source>
        <dbReference type="RefSeq" id="XP_005108373.1"/>
    </source>
</evidence>
<organism evidence="10 13">
    <name type="scientific">Aplysia californica</name>
    <name type="common">California sea hare</name>
    <dbReference type="NCBI Taxonomy" id="6500"/>
    <lineage>
        <taxon>Eukaryota</taxon>
        <taxon>Metazoa</taxon>
        <taxon>Spiralia</taxon>
        <taxon>Lophotrochozoa</taxon>
        <taxon>Mollusca</taxon>
        <taxon>Gastropoda</taxon>
        <taxon>Heterobranchia</taxon>
        <taxon>Euthyneura</taxon>
        <taxon>Tectipleura</taxon>
        <taxon>Aplysiida</taxon>
        <taxon>Aplysioidea</taxon>
        <taxon>Aplysiidae</taxon>
        <taxon>Aplysia</taxon>
    </lineage>
</organism>
<feature type="domain" description="C2H2-type" evidence="9">
    <location>
        <begin position="126"/>
        <end position="153"/>
    </location>
</feature>
<dbReference type="RefSeq" id="XP_005108373.1">
    <property type="nucleotide sequence ID" value="XM_005108316.3"/>
</dbReference>
<dbReference type="InterPro" id="IPR036236">
    <property type="entry name" value="Znf_C2H2_sf"/>
</dbReference>
<dbReference type="PANTHER" id="PTHR24376">
    <property type="entry name" value="ZINC FINGER PROTEIN"/>
    <property type="match status" value="1"/>
</dbReference>
<evidence type="ECO:0000256" key="6">
    <source>
        <dbReference type="ARBA" id="ARBA00023242"/>
    </source>
</evidence>
<feature type="domain" description="C2H2-type" evidence="9">
    <location>
        <begin position="1177"/>
        <end position="1204"/>
    </location>
</feature>
<feature type="domain" description="C2H2-type" evidence="9">
    <location>
        <begin position="1320"/>
        <end position="1347"/>
    </location>
</feature>
<feature type="compositionally biased region" description="Basic and acidic residues" evidence="8">
    <location>
        <begin position="376"/>
        <end position="389"/>
    </location>
</feature>
<feature type="region of interest" description="Disordered" evidence="8">
    <location>
        <begin position="887"/>
        <end position="906"/>
    </location>
</feature>
<feature type="compositionally biased region" description="Basic residues" evidence="8">
    <location>
        <begin position="1339"/>
        <end position="1361"/>
    </location>
</feature>
<feature type="domain" description="C2H2-type" evidence="9">
    <location>
        <begin position="272"/>
        <end position="299"/>
    </location>
</feature>
<keyword evidence="2" id="KW-0479">Metal-binding</keyword>
<dbReference type="SMART" id="SM00355">
    <property type="entry name" value="ZnF_C2H2"/>
    <property type="match status" value="23"/>
</dbReference>
<sequence length="1536" mass="172297">MAEAGVRKSGRIKVRKTSYLEDDFEYDFCDIDLGITTIGNSNHPQSKSSGRAKAKSKLKTTTPVVIKKSKKKDNVVSDKVDNRKSVKKAKRVSTDIREVTSAKQTENENATDDLVDSALLLDTNNLSCPLCGQQVSGEAGLEAHIEEHRSKDTGLGGCYVCDICHKVSVDTASYNRHMRTHTGERPFKCDLCDKTFTESCSLKRHQKSHQEERPYVCDICFKSFRDSTSYGRHQKTHLEQPRMYQCLKCEKSFTEKHGLKRHERTHTGLRPFECSVCEKTFSEIGSFRRHQKIHSGVRNFHCWRCKRSFLEKQSLMRHMKNVCGFGGYVDSGDRSFSDPTQDSLKSDLDLRELSQVSVDSLNAQLQAAMKYEMDLGKSNGSDKTDETTVKSEPAVVNSSSTLVSKKADKLTSGQLDKAGKPSPSLGSLMKKDPNLYDSISEIVESIDSYEKMLNLCGDSGQKELDAALTREPALVPDNLLCFECGELLVDGENFKKEGKNFSSSTNSFKCMSCEEEEEFGEPPVLTAEISGVDNSPRSERGEMDKCRDEEESEKLLTSITPGLQSAGSSGMNMFGSAESLQHLRERLRSQHGVYFVGDVYNTAGYKDDDSCTSDATGATCTTGSRSNSTDSDMCKKDASFLNAPLPQKVESFHKNFAFSGGDSGNYEQSGDSAGSQNYHHDLQKKNGNTLMSGSSEMNNTAVDTSLASVNSIYTSQVHQQNIWSSVPRLEYEADDPSIPSVFPCHLCTKVFATSAFLSQHLDLHKKSPHKCMVCGKSFTNAPSLKRHMLTHTGEKPYACPKCNKHFRDPSNLCKHKKNCFAELQDIPKTPSLTSLESLASLTVASPLPYFDMAPAVNNGAKDDVLSLADLTKEVSADKTNALSDNVPITFSYDDNNNNDNDEEEEDDQLTVSFSANLDSTFCNDVNSSTDNYISVTGGNVVPRGSGDLPGTESQPEPADTDTLVLVECEVCEKAFKDVQSLEMHMNYHNGDPDVTCIECGKSFADPHGLKRHLRIHAGVRPHVCEYCNRGYCDAWSLKKHKSRGCLLAEIQVPADFLYPCQQCTRVFGDQDCLQEHMKTHKGLLKYQCDICNKKFSEVFNLKRHRRLHMAVCPGCDREFHDVQSLHQHQASECPANNGGVQLSSKQDGFPCPECGRVYSTKAYLERHKKFHSELKPHVCEICNKKFSEAFRLRRHMKVHKNDAPINTCDADLEVLNPQKLSNNHSELIEGGHFPVNMQKDTRAEIISDFNSKTQQQDGLQPSEFPCNLCNKVFQKKYLLVRHMNVHSQERPFSCDVCGRAYKDTSSLRRHLLVHQGIKDHICPVCGKDFFYSDSLKRHMNGKCGKSSKKRKSRKNSGKGKKNFTNNKVRKTNNNNTEDVLNNNSVLAVSASPAQNAWKRITVAYAPRVVKALLVPLVNNTYAVRHPLRSVSVGRWSCHKRHHCWLCDLKLGSRRELLLHARSHRHLKKFRCPRCFVRFRRKAYWKSHMAQHDGCFQAVVAPRCLSPDPVAPPVAEEVNKRPRRSIPRAQWSWISQI</sequence>
<evidence type="ECO:0000256" key="2">
    <source>
        <dbReference type="ARBA" id="ARBA00022723"/>
    </source>
</evidence>
<accession>A0ABM0K488</accession>
<feature type="region of interest" description="Disordered" evidence="8">
    <location>
        <begin position="376"/>
        <end position="431"/>
    </location>
</feature>
<feature type="domain" description="C2H2-type" evidence="9">
    <location>
        <begin position="159"/>
        <end position="186"/>
    </location>
</feature>
<feature type="domain" description="C2H2-type" evidence="9">
    <location>
        <begin position="1264"/>
        <end position="1291"/>
    </location>
</feature>
<feature type="domain" description="C2H2-type" evidence="9">
    <location>
        <begin position="994"/>
        <end position="1021"/>
    </location>
</feature>
<dbReference type="InterPro" id="IPR013087">
    <property type="entry name" value="Znf_C2H2_type"/>
</dbReference>
<dbReference type="RefSeq" id="XP_005108374.1">
    <property type="nucleotide sequence ID" value="XM_005108317.3"/>
</dbReference>
<evidence type="ECO:0000256" key="5">
    <source>
        <dbReference type="ARBA" id="ARBA00022833"/>
    </source>
</evidence>
<proteinExistence type="predicted"/>
<feature type="region of interest" description="Disordered" evidence="8">
    <location>
        <begin position="1339"/>
        <end position="1379"/>
    </location>
</feature>
<feature type="domain" description="C2H2-type" evidence="9">
    <location>
        <begin position="244"/>
        <end position="271"/>
    </location>
</feature>